<dbReference type="Proteomes" id="UP000076532">
    <property type="component" value="Unassembled WGS sequence"/>
</dbReference>
<name>A0A166K2W5_9AGAM</name>
<proteinExistence type="predicted"/>
<evidence type="ECO:0000313" key="2">
    <source>
        <dbReference type="Proteomes" id="UP000076532"/>
    </source>
</evidence>
<dbReference type="AlphaFoldDB" id="A0A166K2W5"/>
<dbReference type="EMBL" id="KV417547">
    <property type="protein sequence ID" value="KZP21470.1"/>
    <property type="molecule type" value="Genomic_DNA"/>
</dbReference>
<evidence type="ECO:0000313" key="1">
    <source>
        <dbReference type="EMBL" id="KZP21470.1"/>
    </source>
</evidence>
<keyword evidence="2" id="KW-1185">Reference proteome</keyword>
<organism evidence="1 2">
    <name type="scientific">Athelia psychrophila</name>
    <dbReference type="NCBI Taxonomy" id="1759441"/>
    <lineage>
        <taxon>Eukaryota</taxon>
        <taxon>Fungi</taxon>
        <taxon>Dikarya</taxon>
        <taxon>Basidiomycota</taxon>
        <taxon>Agaricomycotina</taxon>
        <taxon>Agaricomycetes</taxon>
        <taxon>Agaricomycetidae</taxon>
        <taxon>Atheliales</taxon>
        <taxon>Atheliaceae</taxon>
        <taxon>Athelia</taxon>
    </lineage>
</organism>
<sequence>MYPQISHARPPAAHIWIRRTHTPSPHACSHISPLPCVYVPCSHDRALFRSLAPYALLAPSAYRSPMRDPQPARCSCWTHGRAPTLARDL</sequence>
<gene>
    <name evidence="1" type="ORF">FIBSPDRAFT_860649</name>
</gene>
<reference evidence="1 2" key="1">
    <citation type="journal article" date="2016" name="Mol. Biol. Evol.">
        <title>Comparative Genomics of Early-Diverging Mushroom-Forming Fungi Provides Insights into the Origins of Lignocellulose Decay Capabilities.</title>
        <authorList>
            <person name="Nagy L.G."/>
            <person name="Riley R."/>
            <person name="Tritt A."/>
            <person name="Adam C."/>
            <person name="Daum C."/>
            <person name="Floudas D."/>
            <person name="Sun H."/>
            <person name="Yadav J.S."/>
            <person name="Pangilinan J."/>
            <person name="Larsson K.H."/>
            <person name="Matsuura K."/>
            <person name="Barry K."/>
            <person name="Labutti K."/>
            <person name="Kuo R."/>
            <person name="Ohm R.A."/>
            <person name="Bhattacharya S.S."/>
            <person name="Shirouzu T."/>
            <person name="Yoshinaga Y."/>
            <person name="Martin F.M."/>
            <person name="Grigoriev I.V."/>
            <person name="Hibbett D.S."/>
        </authorList>
    </citation>
    <scope>NUCLEOTIDE SEQUENCE [LARGE SCALE GENOMIC DNA]</scope>
    <source>
        <strain evidence="1 2">CBS 109695</strain>
    </source>
</reference>
<protein>
    <submittedName>
        <fullName evidence="1">Uncharacterized protein</fullName>
    </submittedName>
</protein>
<accession>A0A166K2W5</accession>